<reference evidence="1" key="1">
    <citation type="submission" date="2020-05" db="EMBL/GenBank/DDBJ databases">
        <authorList>
            <person name="Chiriac C."/>
            <person name="Salcher M."/>
            <person name="Ghai R."/>
            <person name="Kavagutti S V."/>
        </authorList>
    </citation>
    <scope>NUCLEOTIDE SEQUENCE</scope>
</reference>
<protein>
    <submittedName>
        <fullName evidence="1">Uncharacterized protein</fullName>
    </submittedName>
</protein>
<organism evidence="1">
    <name type="scientific">uncultured Caudovirales phage</name>
    <dbReference type="NCBI Taxonomy" id="2100421"/>
    <lineage>
        <taxon>Viruses</taxon>
        <taxon>Duplodnaviria</taxon>
        <taxon>Heunggongvirae</taxon>
        <taxon>Uroviricota</taxon>
        <taxon>Caudoviricetes</taxon>
        <taxon>Peduoviridae</taxon>
        <taxon>Maltschvirus</taxon>
        <taxon>Maltschvirus maltsch</taxon>
    </lineage>
</organism>
<dbReference type="EMBL" id="LR798229">
    <property type="protein sequence ID" value="CAB5207003.1"/>
    <property type="molecule type" value="Genomic_DNA"/>
</dbReference>
<name>A0A6J7WDB6_9CAUD</name>
<gene>
    <name evidence="1" type="ORF">UFOVP184_11</name>
</gene>
<proteinExistence type="predicted"/>
<evidence type="ECO:0000313" key="1">
    <source>
        <dbReference type="EMBL" id="CAB5207003.1"/>
    </source>
</evidence>
<accession>A0A6J7WDB6</accession>
<sequence>MMAKQKYMPHNDANMLVGWVRKVWGLPGEKIVLLGDCASSPGEGCGYMLNPNDIYVIRLDAETDAPEVGHLVDVKPTFQLSETVYDGGWWQQSNGY</sequence>